<sequence>MKFFLNGCRAAAGILQTGPRGWATAVAAGALLLLSGPAARAQLAQEPFGRVRIQYKNLNWQFYSTQNFNVYFYGGGEASARRAAEYAEQELQRITALVGYYPYSKTTLMLYNSVGDLRQSNIGLPAPNTVNGGEAQLARMSKVEIAFGGRQTDFKREMSFQITQVLLNDMMYGGSLREVLQSNYLLQLPDWFVGGASAYAAEGWSVDMDGYMRDMVRQYPTGNRTAPFFVRNSRLAGQSIWNYVAERYGYGAVQNILNLTRITRDVEVGISSSLNVPFKIFLRNWVNYYRTLNTQPAIEALSQPADAARRSSRNRRGLELFSQPVLSPDGQRVAYAVNDQGRFRVVVANRDGSHRHVLLHNGYKTPEQQIEGRLPALAWRGNGQVAVAELSRGKMALRLHDATGDGIVARLRGAIRISRPTSIFDTYDQVLDLNYSPDGKSLVFSAIKNGQNDIYLLKAGSRQPEKLTDDLFDDQQAVFMPNGQAIVFSSNRYLDSTGRARPASFPNVVNNYDLFIYHLDGRDKPVETLVSTISNESRPRPISNDEILYLGEESGIRSVYRYSLATKQRKPVTNFSSNIQDFDYNISSQALAFVPQVQARDLLYVYPKFELPTELFLGKTARQQTLEARSQPAPAPVKPAAPAPAPAPTTAAAPTTDPVTTVPAPATVPADPNNAVPQSAAKRRGSNTVNTNNYQFEEDDDPAIPVRPRRSTKTAVAPAATKAAVPALAGPYRYDTRFMADNLLTGIAVDPLIGFGVSLQANLSDAFENQRIQANLFGQLDLRTSNISLSYTNVTHRVDWGISYQKQAYFFDTQYSNIGLTRYGRHRVAPTVAYPLTHNLSVRGGPLFETVSRTQTGNTNAELDTHANYLGYNAELVFDNSRSTGVNMLLGTRMKVGILQQRQIGNSSGDFGKFYIDLRHYQKLHRQLVWANRASFGSFFGPNLQTFRLGGMDNWLFQKYSDQQLLTPLPDPTSIFNQQFVTNLRGFDLSRRTGRSYVLFNSELRFPIVQYLSRRPIYSGFFRNLEFVGFVDAGTAYNGGNPFSESNSNNTVPFKNNTFFSGTVINYRNPLLVGYGVGVRTTMLGFYTKFDFAWGEENGIRTSPKPYLTLGHDF</sequence>
<dbReference type="Proteomes" id="UP000317624">
    <property type="component" value="Unassembled WGS sequence"/>
</dbReference>
<dbReference type="InterPro" id="IPR011042">
    <property type="entry name" value="6-blade_b-propeller_TolB-like"/>
</dbReference>
<accession>A0A558BVT0</accession>
<keyword evidence="4" id="KW-1185">Reference proteome</keyword>
<name>A0A558BVT0_9BACT</name>
<evidence type="ECO:0000256" key="2">
    <source>
        <dbReference type="SAM" id="MobiDB-lite"/>
    </source>
</evidence>
<dbReference type="Pfam" id="PF07676">
    <property type="entry name" value="PD40"/>
    <property type="match status" value="1"/>
</dbReference>
<evidence type="ECO:0000313" key="4">
    <source>
        <dbReference type="Proteomes" id="UP000317624"/>
    </source>
</evidence>
<feature type="compositionally biased region" description="Pro residues" evidence="2">
    <location>
        <begin position="633"/>
        <end position="647"/>
    </location>
</feature>
<feature type="compositionally biased region" description="Polar residues" evidence="2">
    <location>
        <begin position="686"/>
        <end position="695"/>
    </location>
</feature>
<dbReference type="InterPro" id="IPR011659">
    <property type="entry name" value="WD40"/>
</dbReference>
<dbReference type="OrthoDB" id="128799at2"/>
<comment type="caution">
    <text evidence="3">The sequence shown here is derived from an EMBL/GenBank/DDBJ whole genome shotgun (WGS) entry which is preliminary data.</text>
</comment>
<feature type="compositionally biased region" description="Low complexity" evidence="2">
    <location>
        <begin position="648"/>
        <end position="677"/>
    </location>
</feature>
<dbReference type="RefSeq" id="WP_144848778.1">
    <property type="nucleotide sequence ID" value="NZ_VMRJ01000003.1"/>
</dbReference>
<dbReference type="Gene3D" id="2.120.10.30">
    <property type="entry name" value="TolB, C-terminal domain"/>
    <property type="match status" value="1"/>
</dbReference>
<proteinExistence type="inferred from homology"/>
<gene>
    <name evidence="3" type="ORF">FNT36_14120</name>
</gene>
<evidence type="ECO:0000256" key="1">
    <source>
        <dbReference type="ARBA" id="ARBA00009820"/>
    </source>
</evidence>
<organism evidence="3 4">
    <name type="scientific">Hymenobacter setariae</name>
    <dbReference type="NCBI Taxonomy" id="2594794"/>
    <lineage>
        <taxon>Bacteria</taxon>
        <taxon>Pseudomonadati</taxon>
        <taxon>Bacteroidota</taxon>
        <taxon>Cytophagia</taxon>
        <taxon>Cytophagales</taxon>
        <taxon>Hymenobacteraceae</taxon>
        <taxon>Hymenobacter</taxon>
    </lineage>
</organism>
<dbReference type="Gene3D" id="2.40.160.50">
    <property type="entry name" value="membrane protein fhac: a member of the omp85/tpsb transporter family"/>
    <property type="match status" value="1"/>
</dbReference>
<dbReference type="EMBL" id="VMRJ01000003">
    <property type="protein sequence ID" value="TVT40601.1"/>
    <property type="molecule type" value="Genomic_DNA"/>
</dbReference>
<reference evidence="3 4" key="1">
    <citation type="submission" date="2019-07" db="EMBL/GenBank/DDBJ databases">
        <title>Hymenobacter sp. straun FUR1 Genome sequencing and assembly.</title>
        <authorList>
            <person name="Chhetri G."/>
        </authorList>
    </citation>
    <scope>NUCLEOTIDE SEQUENCE [LARGE SCALE GENOMIC DNA]</scope>
    <source>
        <strain evidence="3 4">Fur1</strain>
    </source>
</reference>
<dbReference type="PANTHER" id="PTHR36842">
    <property type="entry name" value="PROTEIN TOLB HOMOLOG"/>
    <property type="match status" value="1"/>
</dbReference>
<feature type="region of interest" description="Disordered" evidence="2">
    <location>
        <begin position="622"/>
        <end position="706"/>
    </location>
</feature>
<dbReference type="PANTHER" id="PTHR36842:SF1">
    <property type="entry name" value="PROTEIN TOLB"/>
    <property type="match status" value="1"/>
</dbReference>
<protein>
    <recommendedName>
        <fullName evidence="5">Translocation protein TolB</fullName>
    </recommendedName>
</protein>
<comment type="similarity">
    <text evidence="1">Belongs to the TolB family.</text>
</comment>
<evidence type="ECO:0000313" key="3">
    <source>
        <dbReference type="EMBL" id="TVT40601.1"/>
    </source>
</evidence>
<dbReference type="AlphaFoldDB" id="A0A558BVT0"/>
<dbReference type="SUPFAM" id="SSF82171">
    <property type="entry name" value="DPP6 N-terminal domain-like"/>
    <property type="match status" value="1"/>
</dbReference>
<evidence type="ECO:0008006" key="5">
    <source>
        <dbReference type="Google" id="ProtNLM"/>
    </source>
</evidence>